<accession>H6R0C8</accession>
<evidence type="ECO:0000256" key="10">
    <source>
        <dbReference type="ARBA" id="ARBA00023157"/>
    </source>
</evidence>
<evidence type="ECO:0000256" key="8">
    <source>
        <dbReference type="ARBA" id="ARBA00023133"/>
    </source>
</evidence>
<dbReference type="HOGENOM" id="CLU_060266_1_0_11"/>
<evidence type="ECO:0000256" key="4">
    <source>
        <dbReference type="ARBA" id="ARBA00022723"/>
    </source>
</evidence>
<keyword evidence="4" id="KW-0479">Metal-binding</keyword>
<evidence type="ECO:0000313" key="13">
    <source>
        <dbReference type="EMBL" id="CCF64196.1"/>
    </source>
</evidence>
<dbReference type="GO" id="GO:0046872">
    <property type="term" value="F:metal ion binding"/>
    <property type="evidence" value="ECO:0007669"/>
    <property type="project" value="UniProtKB-KW"/>
</dbReference>
<feature type="transmembrane region" description="Helical" evidence="12">
    <location>
        <begin position="83"/>
        <end position="101"/>
    </location>
</feature>
<dbReference type="GO" id="GO:0016491">
    <property type="term" value="F:oxidoreductase activity"/>
    <property type="evidence" value="ECO:0007669"/>
    <property type="project" value="UniProtKB-KW"/>
</dbReference>
<evidence type="ECO:0000256" key="2">
    <source>
        <dbReference type="ARBA" id="ARBA00022475"/>
    </source>
</evidence>
<name>H6R0C8_NOCCG</name>
<comment type="subcellular location">
    <subcellularLocation>
        <location evidence="1">Membrane</location>
        <topology evidence="1">Multi-pass membrane protein</topology>
    </subcellularLocation>
</comment>
<dbReference type="eggNOG" id="COG1612">
    <property type="taxonomic scope" value="Bacteria"/>
</dbReference>
<dbReference type="OrthoDB" id="5241540at2"/>
<evidence type="ECO:0000256" key="3">
    <source>
        <dbReference type="ARBA" id="ARBA00022692"/>
    </source>
</evidence>
<dbReference type="GO" id="GO:0016020">
    <property type="term" value="C:membrane"/>
    <property type="evidence" value="ECO:0007669"/>
    <property type="project" value="UniProtKB-SubCell"/>
</dbReference>
<evidence type="ECO:0000256" key="9">
    <source>
        <dbReference type="ARBA" id="ARBA00023136"/>
    </source>
</evidence>
<feature type="transmembrane region" description="Helical" evidence="12">
    <location>
        <begin position="134"/>
        <end position="157"/>
    </location>
</feature>
<keyword evidence="3 12" id="KW-0812">Transmembrane</keyword>
<keyword evidence="10" id="KW-1015">Disulfide bond</keyword>
<organism evidence="13 14">
    <name type="scientific">Nocardia cyriacigeorgica (strain GUH-2)</name>
    <dbReference type="NCBI Taxonomy" id="1127134"/>
    <lineage>
        <taxon>Bacteria</taxon>
        <taxon>Bacillati</taxon>
        <taxon>Actinomycetota</taxon>
        <taxon>Actinomycetes</taxon>
        <taxon>Mycobacteriales</taxon>
        <taxon>Nocardiaceae</taxon>
        <taxon>Nocardia</taxon>
    </lineage>
</organism>
<keyword evidence="14" id="KW-1185">Reference proteome</keyword>
<dbReference type="InterPro" id="IPR003780">
    <property type="entry name" value="COX15/CtaA_fam"/>
</dbReference>
<dbReference type="AlphaFoldDB" id="H6R0C8"/>
<keyword evidence="9 12" id="KW-0472">Membrane</keyword>
<feature type="transmembrane region" description="Helical" evidence="12">
    <location>
        <begin position="283"/>
        <end position="304"/>
    </location>
</feature>
<feature type="transmembrane region" description="Helical" evidence="12">
    <location>
        <begin position="108"/>
        <end position="128"/>
    </location>
</feature>
<keyword evidence="6" id="KW-0560">Oxidoreductase</keyword>
<dbReference type="KEGG" id="ncy:NOCYR_3432"/>
<dbReference type="STRING" id="1127134.NOCYR_3432"/>
<dbReference type="GeneID" id="57070598"/>
<dbReference type="PANTHER" id="PTHR35457">
    <property type="entry name" value="HEME A SYNTHASE"/>
    <property type="match status" value="1"/>
</dbReference>
<keyword evidence="5 12" id="KW-1133">Transmembrane helix</keyword>
<dbReference type="EMBL" id="FO082843">
    <property type="protein sequence ID" value="CCF64196.1"/>
    <property type="molecule type" value="Genomic_DNA"/>
</dbReference>
<feature type="transmembrane region" description="Helical" evidence="12">
    <location>
        <begin position="21"/>
        <end position="42"/>
    </location>
</feature>
<dbReference type="InterPro" id="IPR050450">
    <property type="entry name" value="COX15/CtaA_HemeA_synthase"/>
</dbReference>
<keyword evidence="7" id="KW-0408">Iron</keyword>
<keyword evidence="8" id="KW-0350">Heme biosynthesis</keyword>
<dbReference type="GO" id="GO:0006784">
    <property type="term" value="P:heme A biosynthetic process"/>
    <property type="evidence" value="ECO:0007669"/>
    <property type="project" value="InterPro"/>
</dbReference>
<evidence type="ECO:0000313" key="14">
    <source>
        <dbReference type="Proteomes" id="UP000008190"/>
    </source>
</evidence>
<dbReference type="RefSeq" id="WP_014351652.1">
    <property type="nucleotide sequence ID" value="NC_016887.1"/>
</dbReference>
<sequence length="324" mass="34122">MLYRAFLRLVDRLPLVSQRGQLLIAAGVIASQAGISVTGAVVRVTASGLGCPTWPQCFPGSFTPVGVSEVPVLHQTVEFGNRLLTFVVTLFAALIVLAVTRARRRREVLIYAWLMPGGTVIQAIIGGITVRTGLLWWTVAVHLLASMVMVWLAVVLYAKISEPDDGVETVRAPAPLRWLTILSGLALAATLIAGTLVTAAGPHAGDKSIDRPVERLEVEIVTLVHLHSQLLVAYLALLIGLALGLLAIGAPKAVRTRMWVLLGLVLAQGLVGVVQYFTDVPAALVVLHVGGAAACTAATAALWASLRTREVVSAPATDPAVSVV</sequence>
<feature type="transmembrane region" description="Helical" evidence="12">
    <location>
        <begin position="258"/>
        <end position="277"/>
    </location>
</feature>
<evidence type="ECO:0000256" key="6">
    <source>
        <dbReference type="ARBA" id="ARBA00023002"/>
    </source>
</evidence>
<protein>
    <submittedName>
        <fullName evidence="13">Putative cytochrome oxidase assembly protein</fullName>
    </submittedName>
</protein>
<feature type="transmembrane region" description="Helical" evidence="12">
    <location>
        <begin position="220"/>
        <end position="246"/>
    </location>
</feature>
<evidence type="ECO:0000256" key="7">
    <source>
        <dbReference type="ARBA" id="ARBA00023004"/>
    </source>
</evidence>
<evidence type="ECO:0000256" key="12">
    <source>
        <dbReference type="SAM" id="Phobius"/>
    </source>
</evidence>
<dbReference type="Proteomes" id="UP000008190">
    <property type="component" value="Chromosome"/>
</dbReference>
<gene>
    <name evidence="13" type="ordered locus">NOCYR_3432</name>
</gene>
<reference evidence="13 14" key="1">
    <citation type="journal article" date="2012" name="J. Bacteriol.">
        <title>Genome sequence of the human- and animal-pathogenic strain Nocardia cyriacigeorgica GUH-2.</title>
        <authorList>
            <person name="Zoropogui A."/>
            <person name="Pujic P."/>
            <person name="Normand P."/>
            <person name="Barbe V."/>
            <person name="Beaman B."/>
            <person name="Beaman L."/>
            <person name="Boiron P."/>
            <person name="Colinon C."/>
            <person name="Deredjian A."/>
            <person name="Graindorge A."/>
            <person name="Mangenot S."/>
            <person name="Nazaret S."/>
            <person name="Neto M."/>
            <person name="Petit S."/>
            <person name="Roche D."/>
            <person name="Vallenet D."/>
            <person name="Rodriguez-Nava V."/>
            <person name="Richard Y."/>
            <person name="Cournoyer B."/>
            <person name="Blaha D."/>
        </authorList>
    </citation>
    <scope>NUCLEOTIDE SEQUENCE [LARGE SCALE GENOMIC DNA]</scope>
    <source>
        <strain evidence="13 14">GUH-2</strain>
    </source>
</reference>
<dbReference type="PANTHER" id="PTHR35457:SF1">
    <property type="entry name" value="HEME A SYNTHASE"/>
    <property type="match status" value="1"/>
</dbReference>
<feature type="transmembrane region" description="Helical" evidence="12">
    <location>
        <begin position="178"/>
        <end position="200"/>
    </location>
</feature>
<evidence type="ECO:0000256" key="1">
    <source>
        <dbReference type="ARBA" id="ARBA00004141"/>
    </source>
</evidence>
<proteinExistence type="predicted"/>
<comment type="pathway">
    <text evidence="11">Porphyrin-containing compound metabolism.</text>
</comment>
<evidence type="ECO:0000256" key="11">
    <source>
        <dbReference type="ARBA" id="ARBA00023444"/>
    </source>
</evidence>
<evidence type="ECO:0000256" key="5">
    <source>
        <dbReference type="ARBA" id="ARBA00022989"/>
    </source>
</evidence>
<keyword evidence="2" id="KW-1003">Cell membrane</keyword>
<dbReference type="Pfam" id="PF02628">
    <property type="entry name" value="COX15-CtaA"/>
    <property type="match status" value="1"/>
</dbReference>